<gene>
    <name evidence="1" type="ORF">ELS19_18005</name>
</gene>
<protein>
    <submittedName>
        <fullName evidence="1">PIG-L family deacetylase</fullName>
    </submittedName>
</protein>
<dbReference type="Pfam" id="PF02585">
    <property type="entry name" value="PIG-L"/>
    <property type="match status" value="1"/>
</dbReference>
<organism evidence="1 2">
    <name type="scientific">Halogeometricum borinquense</name>
    <dbReference type="NCBI Taxonomy" id="60847"/>
    <lineage>
        <taxon>Archaea</taxon>
        <taxon>Methanobacteriati</taxon>
        <taxon>Methanobacteriota</taxon>
        <taxon>Stenosarchaea group</taxon>
        <taxon>Halobacteria</taxon>
        <taxon>Halobacteriales</taxon>
        <taxon>Haloferacaceae</taxon>
        <taxon>Halogeometricum</taxon>
    </lineage>
</organism>
<dbReference type="PANTHER" id="PTHR12993">
    <property type="entry name" value="N-ACETYLGLUCOSAMINYL-PHOSPHATIDYLINOSITOL DE-N-ACETYLASE-RELATED"/>
    <property type="match status" value="1"/>
</dbReference>
<comment type="caution">
    <text evidence="1">The sequence shown here is derived from an EMBL/GenBank/DDBJ whole genome shotgun (WGS) entry which is preliminary data.</text>
</comment>
<dbReference type="Proteomes" id="UP000294028">
    <property type="component" value="Unassembled WGS sequence"/>
</dbReference>
<accession>A0A482T7Y6</accession>
<dbReference type="EMBL" id="RZHH01000003">
    <property type="protein sequence ID" value="RYJ08735.1"/>
    <property type="molecule type" value="Genomic_DNA"/>
</dbReference>
<proteinExistence type="predicted"/>
<sequence length="79" mass="8678">MHVTAIVAHPDDADIFCGGTLKKHAERGDDVTIVYMTRGEYGGFDTTEEEVAETRESEAEAAAEALDAEARFLDFRDGR</sequence>
<dbReference type="SUPFAM" id="SSF102588">
    <property type="entry name" value="LmbE-like"/>
    <property type="match status" value="1"/>
</dbReference>
<dbReference type="RefSeq" id="WP_207212769.1">
    <property type="nucleotide sequence ID" value="NZ_RZHH01000003.1"/>
</dbReference>
<dbReference type="PANTHER" id="PTHR12993:SF11">
    <property type="entry name" value="N-ACETYLGLUCOSAMINYL-PHOSPHATIDYLINOSITOL DE-N-ACETYLASE"/>
    <property type="match status" value="1"/>
</dbReference>
<dbReference type="InterPro" id="IPR003737">
    <property type="entry name" value="GlcNAc_PI_deacetylase-related"/>
</dbReference>
<evidence type="ECO:0000313" key="2">
    <source>
        <dbReference type="Proteomes" id="UP000294028"/>
    </source>
</evidence>
<dbReference type="Gene3D" id="3.40.50.10320">
    <property type="entry name" value="LmbE-like"/>
    <property type="match status" value="1"/>
</dbReference>
<reference evidence="1 2" key="1">
    <citation type="submission" date="2018-12" db="EMBL/GenBank/DDBJ databases">
        <title>Genome analysis provides insights into bioremediation potentialities of Halogeometricum borinquense strain N11.</title>
        <authorList>
            <person name="Najjari A."/>
            <person name="Youssef N."/>
            <person name="Fhoula I."/>
            <person name="Ben Dhia O."/>
            <person name="Mahjoubi M."/>
            <person name="Ouzari H.I."/>
            <person name="Cherif A."/>
        </authorList>
    </citation>
    <scope>NUCLEOTIDE SEQUENCE [LARGE SCALE GENOMIC DNA]</scope>
    <source>
        <strain evidence="1 2">N11</strain>
    </source>
</reference>
<dbReference type="AlphaFoldDB" id="A0A482T7Y6"/>
<dbReference type="InterPro" id="IPR024078">
    <property type="entry name" value="LmbE-like_dom_sf"/>
</dbReference>
<feature type="non-terminal residue" evidence="1">
    <location>
        <position position="79"/>
    </location>
</feature>
<evidence type="ECO:0000313" key="1">
    <source>
        <dbReference type="EMBL" id="RYJ08735.1"/>
    </source>
</evidence>
<name>A0A482T7Y6_9EURY</name>
<dbReference type="GO" id="GO:0016811">
    <property type="term" value="F:hydrolase activity, acting on carbon-nitrogen (but not peptide) bonds, in linear amides"/>
    <property type="evidence" value="ECO:0007669"/>
    <property type="project" value="TreeGrafter"/>
</dbReference>